<keyword evidence="8" id="KW-1185">Reference proteome</keyword>
<dbReference type="GO" id="GO:0006654">
    <property type="term" value="P:phosphatidic acid biosynthetic process"/>
    <property type="evidence" value="ECO:0007669"/>
    <property type="project" value="TreeGrafter"/>
</dbReference>
<keyword evidence="4" id="KW-0594">Phospholipid biosynthesis</keyword>
<dbReference type="OrthoDB" id="202234at2759"/>
<dbReference type="AlphaFoldDB" id="A0A8H7BSN8"/>
<evidence type="ECO:0000256" key="1">
    <source>
        <dbReference type="ARBA" id="ARBA00008655"/>
    </source>
</evidence>
<dbReference type="Proteomes" id="UP000605846">
    <property type="component" value="Unassembled WGS sequence"/>
</dbReference>
<dbReference type="Pfam" id="PF01553">
    <property type="entry name" value="Acyltransferase"/>
    <property type="match status" value="1"/>
</dbReference>
<comment type="similarity">
    <text evidence="1 4">Belongs to the 1-acyl-sn-glycerol-3-phosphate acyltransferase family.</text>
</comment>
<keyword evidence="5" id="KW-0812">Transmembrane</keyword>
<dbReference type="EMBL" id="JABAYA010000074">
    <property type="protein sequence ID" value="KAF7726656.1"/>
    <property type="molecule type" value="Genomic_DNA"/>
</dbReference>
<keyword evidence="5" id="KW-1133">Transmembrane helix</keyword>
<reference evidence="7" key="1">
    <citation type="submission" date="2020-01" db="EMBL/GenBank/DDBJ databases">
        <title>Genome Sequencing of Three Apophysomyces-Like Fungal Strains Confirms a Novel Fungal Genus in the Mucoromycota with divergent Burkholderia-like Endosymbiotic Bacteria.</title>
        <authorList>
            <person name="Stajich J.E."/>
            <person name="Macias A.M."/>
            <person name="Carter-House D."/>
            <person name="Lovett B."/>
            <person name="Kasson L.R."/>
            <person name="Berry K."/>
            <person name="Grigoriev I."/>
            <person name="Chang Y."/>
            <person name="Spatafora J."/>
            <person name="Kasson M.T."/>
        </authorList>
    </citation>
    <scope>NUCLEOTIDE SEQUENCE</scope>
    <source>
        <strain evidence="7">NRRL A-21654</strain>
    </source>
</reference>
<dbReference type="PANTHER" id="PTHR10434">
    <property type="entry name" value="1-ACYL-SN-GLYCEROL-3-PHOSPHATE ACYLTRANSFERASE"/>
    <property type="match status" value="1"/>
</dbReference>
<comment type="domain">
    <text evidence="4">The HXXXXD motif is essential for acyltransferase activity and may constitute the binding site for the phosphate moiety of the glycerol-3-phosphate.</text>
</comment>
<feature type="transmembrane region" description="Helical" evidence="5">
    <location>
        <begin position="6"/>
        <end position="24"/>
    </location>
</feature>
<dbReference type="SMART" id="SM00563">
    <property type="entry name" value="PlsC"/>
    <property type="match status" value="1"/>
</dbReference>
<keyword evidence="3 4" id="KW-0012">Acyltransferase</keyword>
<evidence type="ECO:0000256" key="5">
    <source>
        <dbReference type="SAM" id="Phobius"/>
    </source>
</evidence>
<keyword evidence="4" id="KW-0444">Lipid biosynthesis</keyword>
<comment type="caution">
    <text evidence="7">The sequence shown here is derived from an EMBL/GenBank/DDBJ whole genome shotgun (WGS) entry which is preliminary data.</text>
</comment>
<sequence>MAVITLAIMAAYGVIASLILPLFGKSGLINWTVSRGYYYLGGFLTGISATIEGRENLKLANGPAVLVCNHQTSLDVMLMASVFPKNTSVVAKKAIKYYPFLGWYMTLSNAIFLDRKNRDSAIKEARKAADDIHKKKTSVWLFPEGTRGHSSEITLLPFKKGAFHMAVQAHVPIIPVVIANYHNLYNSKAKRFDAGNVNIRVLPPVSTDGVGDDSASIEKLSVEIREKMLQALKEISVDASKKSQ</sequence>
<evidence type="ECO:0000313" key="8">
    <source>
        <dbReference type="Proteomes" id="UP000605846"/>
    </source>
</evidence>
<dbReference type="InterPro" id="IPR002123">
    <property type="entry name" value="Plipid/glycerol_acylTrfase"/>
</dbReference>
<dbReference type="CDD" id="cd07989">
    <property type="entry name" value="LPLAT_AGPAT-like"/>
    <property type="match status" value="1"/>
</dbReference>
<evidence type="ECO:0000256" key="4">
    <source>
        <dbReference type="RuleBase" id="RU361267"/>
    </source>
</evidence>
<dbReference type="GO" id="GO:0016020">
    <property type="term" value="C:membrane"/>
    <property type="evidence" value="ECO:0007669"/>
    <property type="project" value="InterPro"/>
</dbReference>
<protein>
    <recommendedName>
        <fullName evidence="4">1-acyl-sn-glycerol-3-phosphate acyltransferase</fullName>
        <ecNumber evidence="4">2.3.1.51</ecNumber>
    </recommendedName>
</protein>
<evidence type="ECO:0000256" key="2">
    <source>
        <dbReference type="ARBA" id="ARBA00022679"/>
    </source>
</evidence>
<dbReference type="GO" id="GO:0005783">
    <property type="term" value="C:endoplasmic reticulum"/>
    <property type="evidence" value="ECO:0007669"/>
    <property type="project" value="TreeGrafter"/>
</dbReference>
<feature type="domain" description="Phospholipid/glycerol acyltransferase" evidence="6">
    <location>
        <begin position="64"/>
        <end position="181"/>
    </location>
</feature>
<comment type="catalytic activity">
    <reaction evidence="4">
        <text>a 1-acyl-sn-glycero-3-phosphate + an acyl-CoA = a 1,2-diacyl-sn-glycero-3-phosphate + CoA</text>
        <dbReference type="Rhea" id="RHEA:19709"/>
        <dbReference type="ChEBI" id="CHEBI:57287"/>
        <dbReference type="ChEBI" id="CHEBI:57970"/>
        <dbReference type="ChEBI" id="CHEBI:58342"/>
        <dbReference type="ChEBI" id="CHEBI:58608"/>
        <dbReference type="EC" id="2.3.1.51"/>
    </reaction>
</comment>
<proteinExistence type="inferred from homology"/>
<dbReference type="EC" id="2.3.1.51" evidence="4"/>
<accession>A0A8H7BSN8</accession>
<keyword evidence="4" id="KW-1208">Phospholipid metabolism</keyword>
<dbReference type="NCBIfam" id="TIGR00530">
    <property type="entry name" value="AGP_acyltrn"/>
    <property type="match status" value="1"/>
</dbReference>
<evidence type="ECO:0000259" key="6">
    <source>
        <dbReference type="SMART" id="SM00563"/>
    </source>
</evidence>
<name>A0A8H7BSN8_9FUNG</name>
<dbReference type="InterPro" id="IPR004552">
    <property type="entry name" value="AGP_acyltrans"/>
</dbReference>
<dbReference type="SUPFAM" id="SSF69593">
    <property type="entry name" value="Glycerol-3-phosphate (1)-acyltransferase"/>
    <property type="match status" value="1"/>
</dbReference>
<evidence type="ECO:0000313" key="7">
    <source>
        <dbReference type="EMBL" id="KAF7726656.1"/>
    </source>
</evidence>
<keyword evidence="2 4" id="KW-0808">Transferase</keyword>
<keyword evidence="5" id="KW-0472">Membrane</keyword>
<evidence type="ECO:0000256" key="3">
    <source>
        <dbReference type="ARBA" id="ARBA00023315"/>
    </source>
</evidence>
<dbReference type="GO" id="GO:0003841">
    <property type="term" value="F:1-acylglycerol-3-phosphate O-acyltransferase activity"/>
    <property type="evidence" value="ECO:0007669"/>
    <property type="project" value="UniProtKB-UniRule"/>
</dbReference>
<organism evidence="7 8">
    <name type="scientific">Apophysomyces ossiformis</name>
    <dbReference type="NCBI Taxonomy" id="679940"/>
    <lineage>
        <taxon>Eukaryota</taxon>
        <taxon>Fungi</taxon>
        <taxon>Fungi incertae sedis</taxon>
        <taxon>Mucoromycota</taxon>
        <taxon>Mucoromycotina</taxon>
        <taxon>Mucoromycetes</taxon>
        <taxon>Mucorales</taxon>
        <taxon>Mucorineae</taxon>
        <taxon>Mucoraceae</taxon>
        <taxon>Apophysomyces</taxon>
    </lineage>
</organism>
<keyword evidence="4" id="KW-0443">Lipid metabolism</keyword>
<dbReference type="PANTHER" id="PTHR10434:SF11">
    <property type="entry name" value="1-ACYL-SN-GLYCEROL-3-PHOSPHATE ACYLTRANSFERASE"/>
    <property type="match status" value="1"/>
</dbReference>
<gene>
    <name evidence="7" type="primary">SLC1</name>
    <name evidence="7" type="ORF">EC973_008529</name>
</gene>